<protein>
    <recommendedName>
        <fullName evidence="3">ABC-type nitrate/sulfonate/bicarbonate transport system, periplasmic component</fullName>
    </recommendedName>
</protein>
<proteinExistence type="predicted"/>
<name>A0A3S4VXL4_MYCAU</name>
<evidence type="ECO:0000313" key="2">
    <source>
        <dbReference type="Proteomes" id="UP000279306"/>
    </source>
</evidence>
<dbReference type="Gene3D" id="3.40.190.10">
    <property type="entry name" value="Periplasmic binding protein-like II"/>
    <property type="match status" value="2"/>
</dbReference>
<dbReference type="AlphaFoldDB" id="A0A3S4VXL4"/>
<organism evidence="1 2">
    <name type="scientific">Mycolicibacterium aurum</name>
    <name type="common">Mycobacterium aurum</name>
    <dbReference type="NCBI Taxonomy" id="1791"/>
    <lineage>
        <taxon>Bacteria</taxon>
        <taxon>Bacillati</taxon>
        <taxon>Actinomycetota</taxon>
        <taxon>Actinomycetes</taxon>
        <taxon>Mycobacteriales</taxon>
        <taxon>Mycobacteriaceae</taxon>
        <taxon>Mycolicibacterium</taxon>
    </lineage>
</organism>
<dbReference type="SUPFAM" id="SSF53850">
    <property type="entry name" value="Periplasmic binding protein-like II"/>
    <property type="match status" value="1"/>
</dbReference>
<dbReference type="RefSeq" id="WP_048633535.1">
    <property type="nucleotide sequence ID" value="NZ_CVQQ01000012.1"/>
</dbReference>
<dbReference type="Proteomes" id="UP000279306">
    <property type="component" value="Chromosome"/>
</dbReference>
<gene>
    <name evidence="1" type="ORF">NCTC10437_04809</name>
</gene>
<dbReference type="EMBL" id="LR134356">
    <property type="protein sequence ID" value="VEG57794.1"/>
    <property type="molecule type" value="Genomic_DNA"/>
</dbReference>
<keyword evidence="2" id="KW-1185">Reference proteome</keyword>
<reference evidence="1 2" key="1">
    <citation type="submission" date="2018-12" db="EMBL/GenBank/DDBJ databases">
        <authorList>
            <consortium name="Pathogen Informatics"/>
        </authorList>
    </citation>
    <scope>NUCLEOTIDE SEQUENCE [LARGE SCALE GENOMIC DNA]</scope>
    <source>
        <strain evidence="1 2">NCTC10437</strain>
    </source>
</reference>
<evidence type="ECO:0008006" key="3">
    <source>
        <dbReference type="Google" id="ProtNLM"/>
    </source>
</evidence>
<sequence>MDRITLGVFSPSVLLDIARTTGRLSAVGLQVHDVAVASSPAQFTSLRRGDYDAVFTSPDNVLAYRFLPANPLGELLDVEIVAGIDRGLGLCLGVRPGISDPAILRGGRLGVDVPNSGFAFVAYALLEEMGLSRHDFDIVALGSTPGRAKALHTGGCDITVLNAGNELSARAHGCTLSADVTSLGPYLGTVVARMRHAPRPEPVDRLVLALAETAGAIRRGEVDREAAEAAARLLGLAPELAAAHVAILRDPARGLIDDGAVDAAALATLVGLRQRFLPTPELDGLGGRFGELHR</sequence>
<dbReference type="CDD" id="cd00648">
    <property type="entry name" value="Periplasmic_Binding_Protein_Type_2"/>
    <property type="match status" value="1"/>
</dbReference>
<dbReference type="STRING" id="1791.GCA_001049355_03658"/>
<accession>A0A3S4VXL4</accession>
<dbReference type="KEGG" id="mauu:NCTC10437_04809"/>
<dbReference type="OrthoDB" id="3664795at2"/>
<evidence type="ECO:0000313" key="1">
    <source>
        <dbReference type="EMBL" id="VEG57794.1"/>
    </source>
</evidence>